<organism evidence="2 3">
    <name type="scientific">Thyridium curvatum</name>
    <dbReference type="NCBI Taxonomy" id="1093900"/>
    <lineage>
        <taxon>Eukaryota</taxon>
        <taxon>Fungi</taxon>
        <taxon>Dikarya</taxon>
        <taxon>Ascomycota</taxon>
        <taxon>Pezizomycotina</taxon>
        <taxon>Sordariomycetes</taxon>
        <taxon>Sordariomycetidae</taxon>
        <taxon>Thyridiales</taxon>
        <taxon>Thyridiaceae</taxon>
        <taxon>Thyridium</taxon>
    </lineage>
</organism>
<name>A0A507B257_9PEZI</name>
<dbReference type="GeneID" id="41973803"/>
<keyword evidence="3" id="KW-1185">Reference proteome</keyword>
<dbReference type="InParanoid" id="A0A507B257"/>
<evidence type="ECO:0000313" key="3">
    <source>
        <dbReference type="Proteomes" id="UP000319257"/>
    </source>
</evidence>
<feature type="region of interest" description="Disordered" evidence="1">
    <location>
        <begin position="70"/>
        <end position="94"/>
    </location>
</feature>
<dbReference type="EMBL" id="SKBQ01000036">
    <property type="protein sequence ID" value="TPX13156.1"/>
    <property type="molecule type" value="Genomic_DNA"/>
</dbReference>
<dbReference type="Proteomes" id="UP000319257">
    <property type="component" value="Unassembled WGS sequence"/>
</dbReference>
<proteinExistence type="predicted"/>
<protein>
    <submittedName>
        <fullName evidence="2">Uncharacterized protein</fullName>
    </submittedName>
</protein>
<evidence type="ECO:0000256" key="1">
    <source>
        <dbReference type="SAM" id="MobiDB-lite"/>
    </source>
</evidence>
<reference evidence="2 3" key="1">
    <citation type="submission" date="2019-06" db="EMBL/GenBank/DDBJ databases">
        <title>Draft genome sequence of the filamentous fungus Phialemoniopsis curvata isolated from diesel fuel.</title>
        <authorList>
            <person name="Varaljay V.A."/>
            <person name="Lyon W.J."/>
            <person name="Crouch A.L."/>
            <person name="Drake C.E."/>
            <person name="Hollomon J.M."/>
            <person name="Nadeau L.J."/>
            <person name="Nunn H.S."/>
            <person name="Stevenson B.S."/>
            <person name="Bojanowski C.L."/>
            <person name="Crookes-Goodson W.J."/>
        </authorList>
    </citation>
    <scope>NUCLEOTIDE SEQUENCE [LARGE SCALE GENOMIC DNA]</scope>
    <source>
        <strain evidence="2 3">D216</strain>
    </source>
</reference>
<gene>
    <name evidence="2" type="ORF">E0L32_006356</name>
</gene>
<evidence type="ECO:0000313" key="2">
    <source>
        <dbReference type="EMBL" id="TPX13156.1"/>
    </source>
</evidence>
<dbReference type="RefSeq" id="XP_030994867.1">
    <property type="nucleotide sequence ID" value="XM_031140980.1"/>
</dbReference>
<comment type="caution">
    <text evidence="2">The sequence shown here is derived from an EMBL/GenBank/DDBJ whole genome shotgun (WGS) entry which is preliminary data.</text>
</comment>
<sequence>MTLLEVLELTTSPPSSHSRGWPTKHTHLNITDMPIRNKQIWWAIPIIASPSIAATTANAAFTDIVEWEVAPGGEPTPQAQPQPQSTFRGPHLTGSRAKQATAIFDFRGATDGRRRQWIQLSESPEPT</sequence>
<feature type="compositionally biased region" description="Low complexity" evidence="1">
    <location>
        <begin position="75"/>
        <end position="84"/>
    </location>
</feature>
<dbReference type="AlphaFoldDB" id="A0A507B257"/>
<accession>A0A507B257</accession>